<protein>
    <submittedName>
        <fullName evidence="1">Uncharacterized protein</fullName>
    </submittedName>
</protein>
<proteinExistence type="predicted"/>
<evidence type="ECO:0000313" key="2">
    <source>
        <dbReference type="Proteomes" id="UP000694005"/>
    </source>
</evidence>
<dbReference type="Gramene" id="A03p50600.2_BraZ1">
    <property type="protein sequence ID" value="A03p50600.2_BraZ1.CDS"/>
    <property type="gene ID" value="A03g50600.2_BraZ1"/>
</dbReference>
<evidence type="ECO:0000313" key="1">
    <source>
        <dbReference type="EMBL" id="CAG7883717.1"/>
    </source>
</evidence>
<gene>
    <name evidence="1" type="ORF">BRAPAZ1V2_A03P50600.2</name>
</gene>
<dbReference type="EMBL" id="LS974619">
    <property type="protein sequence ID" value="CAG7883717.1"/>
    <property type="molecule type" value="Genomic_DNA"/>
</dbReference>
<dbReference type="Proteomes" id="UP000694005">
    <property type="component" value="Chromosome A03"/>
</dbReference>
<sequence length="141" mass="15926">MHSLVPLSLPCHHKMSSDQCTRGGQFQHPVRELPLMPSATNYDSSLVQQTQILCKSSGNSKATRKVNCVRTIHQKDQSKQNTLPDFDSYTIRTKAQVHILVLRNTMLIMKSECWSVSEYENAVSRTDIPNALSLSMTSMIF</sequence>
<reference evidence="1 2" key="1">
    <citation type="submission" date="2021-07" db="EMBL/GenBank/DDBJ databases">
        <authorList>
            <consortium name="Genoscope - CEA"/>
            <person name="William W."/>
        </authorList>
    </citation>
    <scope>NUCLEOTIDE SEQUENCE [LARGE SCALE GENOMIC DNA]</scope>
</reference>
<dbReference type="AlphaFoldDB" id="A0A8D9LR41"/>
<name>A0A8D9LR41_BRACM</name>
<accession>A0A8D9LR41</accession>
<organism evidence="1 2">
    <name type="scientific">Brassica campestris</name>
    <name type="common">Field mustard</name>
    <dbReference type="NCBI Taxonomy" id="3711"/>
    <lineage>
        <taxon>Eukaryota</taxon>
        <taxon>Viridiplantae</taxon>
        <taxon>Streptophyta</taxon>
        <taxon>Embryophyta</taxon>
        <taxon>Tracheophyta</taxon>
        <taxon>Spermatophyta</taxon>
        <taxon>Magnoliopsida</taxon>
        <taxon>eudicotyledons</taxon>
        <taxon>Gunneridae</taxon>
        <taxon>Pentapetalae</taxon>
        <taxon>rosids</taxon>
        <taxon>malvids</taxon>
        <taxon>Brassicales</taxon>
        <taxon>Brassicaceae</taxon>
        <taxon>Brassiceae</taxon>
        <taxon>Brassica</taxon>
    </lineage>
</organism>